<dbReference type="Pfam" id="PF24894">
    <property type="entry name" value="Hexapep_GlmU"/>
    <property type="match status" value="1"/>
</dbReference>
<evidence type="ECO:0000256" key="2">
    <source>
        <dbReference type="ARBA" id="ARBA00023056"/>
    </source>
</evidence>
<dbReference type="AlphaFoldDB" id="A0A127EEC2"/>
<name>A0A127EEC2_CLOPF</name>
<evidence type="ECO:0000259" key="4">
    <source>
        <dbReference type="Pfam" id="PF24894"/>
    </source>
</evidence>
<comment type="similarity">
    <text evidence="1">Belongs to the bacterial/plant glucose-1-phosphate adenylyltransferase family.</text>
</comment>
<feature type="domain" description="Nucleotidyl transferase" evidence="3">
    <location>
        <begin position="16"/>
        <end position="254"/>
    </location>
</feature>
<keyword evidence="5" id="KW-0548">Nucleotidyltransferase</keyword>
<dbReference type="PANTHER" id="PTHR43523">
    <property type="entry name" value="GLUCOSE-1-PHOSPHATE ADENYLYLTRANSFERASE-RELATED"/>
    <property type="match status" value="1"/>
</dbReference>
<reference evidence="5 6" key="1">
    <citation type="journal article" date="2016" name="PLoS ONE">
        <title>Plasmid Characterization and Chromosome Analysis of Two netF+ Clostridium perfringens Isolates Associated with Foal and Canine Necrotizing Enteritis.</title>
        <authorList>
            <person name="Mehdizadeh Gohari I."/>
            <person name="Kropinski A.M."/>
            <person name="Weese S.J."/>
            <person name="Parreira V.R."/>
            <person name="Whitehead A.E."/>
            <person name="Boerlin P."/>
            <person name="Prescott J.F."/>
        </authorList>
    </citation>
    <scope>NUCLEOTIDE SEQUENCE [LARGE SCALE GENOMIC DNA]</scope>
    <source>
        <strain evidence="5 6">JP838</strain>
    </source>
</reference>
<dbReference type="InterPro" id="IPR005835">
    <property type="entry name" value="NTP_transferase_dom"/>
</dbReference>
<dbReference type="SUPFAM" id="SSF51161">
    <property type="entry name" value="Trimeric LpxA-like enzymes"/>
    <property type="match status" value="1"/>
</dbReference>
<dbReference type="InterPro" id="IPR011004">
    <property type="entry name" value="Trimer_LpxA-like_sf"/>
</dbReference>
<dbReference type="OrthoDB" id="9801810at2"/>
<dbReference type="GO" id="GO:0008878">
    <property type="term" value="F:glucose-1-phosphate adenylyltransferase activity"/>
    <property type="evidence" value="ECO:0007669"/>
    <property type="project" value="InterPro"/>
</dbReference>
<organism evidence="5 6">
    <name type="scientific">Clostridium perfringens</name>
    <dbReference type="NCBI Taxonomy" id="1502"/>
    <lineage>
        <taxon>Bacteria</taxon>
        <taxon>Bacillati</taxon>
        <taxon>Bacillota</taxon>
        <taxon>Clostridia</taxon>
        <taxon>Eubacteriales</taxon>
        <taxon>Clostridiaceae</taxon>
        <taxon>Clostridium</taxon>
    </lineage>
</organism>
<keyword evidence="2" id="KW-0320">Glycogen biosynthesis</keyword>
<protein>
    <submittedName>
        <fullName evidence="5">Glucose-1-phosphate adenylyltransferase</fullName>
    </submittedName>
</protein>
<dbReference type="InterPro" id="IPR011831">
    <property type="entry name" value="ADP-Glc_PPase"/>
</dbReference>
<proteinExistence type="inferred from homology"/>
<evidence type="ECO:0000313" key="5">
    <source>
        <dbReference type="EMBL" id="AMN34297.1"/>
    </source>
</evidence>
<dbReference type="InterPro" id="IPR056818">
    <property type="entry name" value="GlmU/GlgC-like_hexapep"/>
</dbReference>
<evidence type="ECO:0000256" key="1">
    <source>
        <dbReference type="ARBA" id="ARBA00010443"/>
    </source>
</evidence>
<dbReference type="NCBIfam" id="TIGR02092">
    <property type="entry name" value="glgD"/>
    <property type="match status" value="1"/>
</dbReference>
<dbReference type="GO" id="GO:0005978">
    <property type="term" value="P:glycogen biosynthetic process"/>
    <property type="evidence" value="ECO:0007669"/>
    <property type="project" value="UniProtKB-KW"/>
</dbReference>
<dbReference type="CDD" id="cd04651">
    <property type="entry name" value="LbH_G1P_AT_C"/>
    <property type="match status" value="1"/>
</dbReference>
<sequence length="368" mass="42313">MNNCIGIINLDENESRIGELAKNRPLAAVPIAGRYRIIDFILSNMTNAGIESLGILSKNKSRSLVDHLTNGRPWDLHRKRDGLRVFNFGERDPYYDDITNLYENLDFLTKSRREYVIMSPSYMICNIDLKEALEYHKKNDNDITVIYKKVKDADSNFIDCDVLNFDESGFIKSIGKNLGREEESNISMEMYILRTDLLIEIIYECIRRGSHRKFKSYLSEFLDEMKVSGFEFKGYLSCVNSLKSYYKANMDLLEEKVYKELFIDNNPIYTKSRDEGPTHYTKNSEVTNSIIANGSYIEGKVENSIIGRRVYVGPEAVIKNCIIMQETVIGENAQLDKIITDKAAVIRDDEKIVGLEYCPMVLSKPNII</sequence>
<dbReference type="PATRIC" id="fig|1502.177.peg.77"/>
<dbReference type="CDD" id="cd02508">
    <property type="entry name" value="ADP_Glucose_PP"/>
    <property type="match status" value="1"/>
</dbReference>
<accession>A0A127EEC2</accession>
<evidence type="ECO:0000259" key="3">
    <source>
        <dbReference type="Pfam" id="PF00483"/>
    </source>
</evidence>
<dbReference type="PANTHER" id="PTHR43523:SF6">
    <property type="entry name" value="GLYCOGEN BIOSYNTHESIS PROTEIN GLGD"/>
    <property type="match status" value="1"/>
</dbReference>
<keyword evidence="5" id="KW-0808">Transferase</keyword>
<dbReference type="RefSeq" id="WP_061426060.1">
    <property type="nucleotide sequence ID" value="NZ_CABPRK010000011.1"/>
</dbReference>
<dbReference type="InterPro" id="IPR029044">
    <property type="entry name" value="Nucleotide-diphossugar_trans"/>
</dbReference>
<evidence type="ECO:0000313" key="6">
    <source>
        <dbReference type="Proteomes" id="UP000070260"/>
    </source>
</evidence>
<dbReference type="InterPro" id="IPR011832">
    <property type="entry name" value="GlgDAde_trans"/>
</dbReference>
<dbReference type="Gene3D" id="3.90.550.10">
    <property type="entry name" value="Spore Coat Polysaccharide Biosynthesis Protein SpsA, Chain A"/>
    <property type="match status" value="1"/>
</dbReference>
<feature type="domain" description="Glucose-1-phosphate adenylyltransferase/Bifunctional protein GlmU-like C-terminal hexapeptide" evidence="4">
    <location>
        <begin position="282"/>
        <end position="352"/>
    </location>
</feature>
<dbReference type="Gene3D" id="2.160.10.10">
    <property type="entry name" value="Hexapeptide repeat proteins"/>
    <property type="match status" value="1"/>
</dbReference>
<gene>
    <name evidence="5" type="ORF">JFP838_00465</name>
</gene>
<dbReference type="Pfam" id="PF00483">
    <property type="entry name" value="NTP_transferase"/>
    <property type="match status" value="1"/>
</dbReference>
<dbReference type="EMBL" id="CP010994">
    <property type="protein sequence ID" value="AMN34297.1"/>
    <property type="molecule type" value="Genomic_DNA"/>
</dbReference>
<dbReference type="Proteomes" id="UP000070260">
    <property type="component" value="Chromosome"/>
</dbReference>
<dbReference type="SUPFAM" id="SSF53448">
    <property type="entry name" value="Nucleotide-diphospho-sugar transferases"/>
    <property type="match status" value="1"/>
</dbReference>